<sequence>MSRNPFESFVWHSEIFECNSNDIGRFSALLDAEVARLGLSTKTLGQAGSHPLQLLQSPGQKGGLPNLLISAGFHGEESAGPWGLLYFLSQLDSAVFERVNLSLLPLVNPTGFAKGHRFNELGENPNRGFYVENGKPKVGEDTSHEGKILMEHAHLLQVASRDGILTCHEDVLMHDTYVYSFEPRQTPGRLSHALRDALGQYFPIAADGHIDECPVQDGVIFNHFDTSFESFLVRSGARVGCCSETPAQQKLDQRILANAAVMSTFLDLLAPAEEE</sequence>
<evidence type="ECO:0000313" key="8">
    <source>
        <dbReference type="Proteomes" id="UP001195903"/>
    </source>
</evidence>
<comment type="cofactor">
    <cofactor evidence="1">
        <name>Zn(2+)</name>
        <dbReference type="ChEBI" id="CHEBI:29105"/>
    </cofactor>
</comment>
<evidence type="ECO:0000259" key="6">
    <source>
        <dbReference type="PROSITE" id="PS52035"/>
    </source>
</evidence>
<dbReference type="Gene3D" id="3.40.630.10">
    <property type="entry name" value="Zn peptidases"/>
    <property type="match status" value="1"/>
</dbReference>
<evidence type="ECO:0000313" key="7">
    <source>
        <dbReference type="EMBL" id="MBT1444357.1"/>
    </source>
</evidence>
<dbReference type="EMBL" id="JAHEPS010000002">
    <property type="protein sequence ID" value="MBT1444357.1"/>
    <property type="molecule type" value="Genomic_DNA"/>
</dbReference>
<dbReference type="InterPro" id="IPR055438">
    <property type="entry name" value="AstE_AspA_cat"/>
</dbReference>
<comment type="caution">
    <text evidence="7">The sequence shown here is derived from an EMBL/GenBank/DDBJ whole genome shotgun (WGS) entry which is preliminary data.</text>
</comment>
<evidence type="ECO:0000256" key="4">
    <source>
        <dbReference type="ARBA" id="ARBA00022833"/>
    </source>
</evidence>
<dbReference type="CDD" id="cd06231">
    <property type="entry name" value="M14_REP34-like"/>
    <property type="match status" value="1"/>
</dbReference>
<keyword evidence="4" id="KW-0862">Zinc</keyword>
<dbReference type="SUPFAM" id="SSF53187">
    <property type="entry name" value="Zn-dependent exopeptidases"/>
    <property type="match status" value="1"/>
</dbReference>
<dbReference type="Proteomes" id="UP001195903">
    <property type="component" value="Unassembled WGS sequence"/>
</dbReference>
<dbReference type="Pfam" id="PF24827">
    <property type="entry name" value="AstE_AspA_cat"/>
    <property type="match status" value="1"/>
</dbReference>
<accession>A0ABS5V1K6</accession>
<feature type="domain" description="Peptidase M14" evidence="6">
    <location>
        <begin position="14"/>
        <end position="269"/>
    </location>
</feature>
<evidence type="ECO:0000256" key="1">
    <source>
        <dbReference type="ARBA" id="ARBA00001947"/>
    </source>
</evidence>
<evidence type="ECO:0000256" key="2">
    <source>
        <dbReference type="ARBA" id="ARBA00022723"/>
    </source>
</evidence>
<dbReference type="PROSITE" id="PS52035">
    <property type="entry name" value="PEPTIDASE_M14"/>
    <property type="match status" value="1"/>
</dbReference>
<comment type="similarity">
    <text evidence="5">Belongs to the peptidase M14 family.</text>
</comment>
<evidence type="ECO:0000256" key="3">
    <source>
        <dbReference type="ARBA" id="ARBA00022801"/>
    </source>
</evidence>
<gene>
    <name evidence="7" type="ORF">KJI95_07435</name>
</gene>
<evidence type="ECO:0000256" key="5">
    <source>
        <dbReference type="PROSITE-ProRule" id="PRU01379"/>
    </source>
</evidence>
<name>A0ABS5V1K6_9GAMM</name>
<protein>
    <submittedName>
        <fullName evidence="7">M14 family metallocarboxypeptidase</fullName>
    </submittedName>
</protein>
<dbReference type="RefSeq" id="WP_214506549.1">
    <property type="nucleotide sequence ID" value="NZ_JAHEPS010000002.1"/>
</dbReference>
<dbReference type="InterPro" id="IPR000834">
    <property type="entry name" value="Peptidase_M14"/>
</dbReference>
<organism evidence="7 8">
    <name type="scientific">Shewanella jiangmenensis</name>
    <dbReference type="NCBI Taxonomy" id="2837387"/>
    <lineage>
        <taxon>Bacteria</taxon>
        <taxon>Pseudomonadati</taxon>
        <taxon>Pseudomonadota</taxon>
        <taxon>Gammaproteobacteria</taxon>
        <taxon>Alteromonadales</taxon>
        <taxon>Shewanellaceae</taxon>
        <taxon>Shewanella</taxon>
    </lineage>
</organism>
<keyword evidence="8" id="KW-1185">Reference proteome</keyword>
<feature type="active site" description="Proton donor/acceptor" evidence="5">
    <location>
        <position position="244"/>
    </location>
</feature>
<keyword evidence="2" id="KW-0479">Metal-binding</keyword>
<proteinExistence type="inferred from homology"/>
<reference evidence="7 8" key="1">
    <citation type="submission" date="2021-05" db="EMBL/GenBank/DDBJ databases">
        <title>Shewanella sp. JM162201.</title>
        <authorList>
            <person name="Xu S."/>
            <person name="Li A."/>
        </authorList>
    </citation>
    <scope>NUCLEOTIDE SEQUENCE [LARGE SCALE GENOMIC DNA]</scope>
    <source>
        <strain evidence="7 8">JM162201</strain>
    </source>
</reference>
<keyword evidence="3" id="KW-0378">Hydrolase</keyword>